<gene>
    <name evidence="1" type="ORF">SAMN05443668_102627</name>
</gene>
<reference evidence="1 2" key="1">
    <citation type="submission" date="2016-11" db="EMBL/GenBank/DDBJ databases">
        <authorList>
            <person name="Jaros S."/>
            <person name="Januszkiewicz K."/>
            <person name="Wedrychowicz H."/>
        </authorList>
    </citation>
    <scope>NUCLEOTIDE SEQUENCE [LARGE SCALE GENOMIC DNA]</scope>
    <source>
        <strain evidence="1 2">DSM 46144</strain>
    </source>
</reference>
<evidence type="ECO:0000313" key="2">
    <source>
        <dbReference type="Proteomes" id="UP000184440"/>
    </source>
</evidence>
<protein>
    <submittedName>
        <fullName evidence="1">Uncharacterized protein</fullName>
    </submittedName>
</protein>
<dbReference type="EMBL" id="FRCS01000002">
    <property type="protein sequence ID" value="SHN03045.1"/>
    <property type="molecule type" value="Genomic_DNA"/>
</dbReference>
<organism evidence="1 2">
    <name type="scientific">Cryptosporangium aurantiacum</name>
    <dbReference type="NCBI Taxonomy" id="134849"/>
    <lineage>
        <taxon>Bacteria</taxon>
        <taxon>Bacillati</taxon>
        <taxon>Actinomycetota</taxon>
        <taxon>Actinomycetes</taxon>
        <taxon>Cryptosporangiales</taxon>
        <taxon>Cryptosporangiaceae</taxon>
        <taxon>Cryptosporangium</taxon>
    </lineage>
</organism>
<sequence>MSNRTKENTDLEARLGVDFGRVINGGADQPGNEDTVFLHGGIEAAMSTPGAIGVFEILPRIVERFGGRAWIVSKCGPKTQERTLRWLEHHDFYRRTGVPEGNVRFCRQRPDKAVHCRELGITHFVDDRIDVHQALRGLVPNLYLYGPQAAPAPDWVSPVATWADADEAIWP</sequence>
<proteinExistence type="predicted"/>
<dbReference type="Proteomes" id="UP000184440">
    <property type="component" value="Unassembled WGS sequence"/>
</dbReference>
<dbReference type="RefSeq" id="WP_073254594.1">
    <property type="nucleotide sequence ID" value="NZ_FRCS01000002.1"/>
</dbReference>
<accession>A0A1M7NHA1</accession>
<keyword evidence="2" id="KW-1185">Reference proteome</keyword>
<dbReference type="AlphaFoldDB" id="A0A1M7NHA1"/>
<evidence type="ECO:0000313" key="1">
    <source>
        <dbReference type="EMBL" id="SHN03045.1"/>
    </source>
</evidence>
<name>A0A1M7NHA1_9ACTN</name>